<protein>
    <submittedName>
        <fullName evidence="2">AP2-ERF domain</fullName>
    </submittedName>
</protein>
<name>A0AAD9PNP7_9APIC</name>
<evidence type="ECO:0000256" key="1">
    <source>
        <dbReference type="SAM" id="MobiDB-lite"/>
    </source>
</evidence>
<dbReference type="EMBL" id="JALLKP010000001">
    <property type="protein sequence ID" value="KAK2198239.1"/>
    <property type="molecule type" value="Genomic_DNA"/>
</dbReference>
<feature type="compositionally biased region" description="Basic and acidic residues" evidence="1">
    <location>
        <begin position="16"/>
        <end position="25"/>
    </location>
</feature>
<dbReference type="Proteomes" id="UP001214638">
    <property type="component" value="Unassembled WGS sequence"/>
</dbReference>
<sequence length="494" mass="56827">MSMQEQLSSELGSPFCRDHGKDNKNPESPLNYDMDFKPLDIKTECETSNYGQDYDSVVSNSSLLSHISSHHESMVPRVDNIGMPNGFNKEPISGSLHNQMVGFNPPYQHGMMGFPPSGFPNMLPYGMIPPPLRPPRFPNTLGPSAEESDGMLSPKLMPSLSSPNSSPLLPPMVIPSQMPPIQMRAPGTPITDEVLDKISKSYNTFRTLPQPPNFNYLDLGGGVIYDETCAAFGGRWIAFWPFNGVIWRRSFLVSMYGYEGAKELAESFWIQKMRAIQLSNRYMKEQSFLQATQKKKDTKPQIRQRAKKASSNSDMNPNEIEVDVHWDADKQCWFYEYYNFEKDRVKLKYIPVGDDPAESKNLAIQEQKQHWHDVLRMYSESPYQGLCYEKSRCCWRVAHWVPSKQVNRNRYFNIFKYGYRGAREHAKKYREMIGNLNGEEPDDWTPEPVSNSDFIYDPVTVFHHKVLNSFRAKEVNKRTEPSWSPIPPVLDNVF</sequence>
<keyword evidence="3" id="KW-1185">Reference proteome</keyword>
<evidence type="ECO:0000313" key="3">
    <source>
        <dbReference type="Proteomes" id="UP001214638"/>
    </source>
</evidence>
<feature type="compositionally biased region" description="Polar residues" evidence="1">
    <location>
        <begin position="1"/>
        <end position="11"/>
    </location>
</feature>
<dbReference type="Gene3D" id="1.20.5.2050">
    <property type="match status" value="1"/>
</dbReference>
<gene>
    <name evidence="2" type="ORF">BdWA1_001248</name>
</gene>
<feature type="region of interest" description="Disordered" evidence="1">
    <location>
        <begin position="134"/>
        <end position="165"/>
    </location>
</feature>
<reference evidence="2" key="1">
    <citation type="journal article" date="2023" name="Nat. Microbiol.">
        <title>Babesia duncani multi-omics identifies virulence factors and drug targets.</title>
        <authorList>
            <person name="Singh P."/>
            <person name="Lonardi S."/>
            <person name="Liang Q."/>
            <person name="Vydyam P."/>
            <person name="Khabirova E."/>
            <person name="Fang T."/>
            <person name="Gihaz S."/>
            <person name="Thekkiniath J."/>
            <person name="Munshi M."/>
            <person name="Abel S."/>
            <person name="Ciampossin L."/>
            <person name="Batugedara G."/>
            <person name="Gupta M."/>
            <person name="Lu X.M."/>
            <person name="Lenz T."/>
            <person name="Chakravarty S."/>
            <person name="Cornillot E."/>
            <person name="Hu Y."/>
            <person name="Ma W."/>
            <person name="Gonzalez L.M."/>
            <person name="Sanchez S."/>
            <person name="Estrada K."/>
            <person name="Sanchez-Flores A."/>
            <person name="Montero E."/>
            <person name="Harb O.S."/>
            <person name="Le Roch K.G."/>
            <person name="Mamoun C.B."/>
        </authorList>
    </citation>
    <scope>NUCLEOTIDE SEQUENCE</scope>
    <source>
        <strain evidence="2">WA1</strain>
    </source>
</reference>
<dbReference type="AlphaFoldDB" id="A0AAD9PNP7"/>
<feature type="region of interest" description="Disordered" evidence="1">
    <location>
        <begin position="291"/>
        <end position="314"/>
    </location>
</feature>
<dbReference type="GeneID" id="94335546"/>
<organism evidence="2 3">
    <name type="scientific">Babesia duncani</name>
    <dbReference type="NCBI Taxonomy" id="323732"/>
    <lineage>
        <taxon>Eukaryota</taxon>
        <taxon>Sar</taxon>
        <taxon>Alveolata</taxon>
        <taxon>Apicomplexa</taxon>
        <taxon>Aconoidasida</taxon>
        <taxon>Piroplasmida</taxon>
        <taxon>Babesiidae</taxon>
        <taxon>Babesia</taxon>
    </lineage>
</organism>
<evidence type="ECO:0000313" key="2">
    <source>
        <dbReference type="EMBL" id="KAK2198239.1"/>
    </source>
</evidence>
<accession>A0AAD9PNP7</accession>
<proteinExistence type="predicted"/>
<comment type="caution">
    <text evidence="2">The sequence shown here is derived from an EMBL/GenBank/DDBJ whole genome shotgun (WGS) entry which is preliminary data.</text>
</comment>
<feature type="region of interest" description="Disordered" evidence="1">
    <location>
        <begin position="1"/>
        <end position="33"/>
    </location>
</feature>
<feature type="compositionally biased region" description="Low complexity" evidence="1">
    <location>
        <begin position="151"/>
        <end position="165"/>
    </location>
</feature>
<dbReference type="RefSeq" id="XP_067805081.1">
    <property type="nucleotide sequence ID" value="XM_067946290.1"/>
</dbReference>
<dbReference type="KEGG" id="bdw:94335546"/>